<feature type="transmembrane region" description="Helical" evidence="1">
    <location>
        <begin position="35"/>
        <end position="61"/>
    </location>
</feature>
<dbReference type="EMBL" id="RDRA01000006">
    <property type="protein sequence ID" value="RXG96374.1"/>
    <property type="molecule type" value="Genomic_DNA"/>
</dbReference>
<protein>
    <recommendedName>
        <fullName evidence="4">Transmembrane protein</fullName>
    </recommendedName>
</protein>
<name>A0ABY0DMX5_9BRAD</name>
<keyword evidence="1" id="KW-0472">Membrane</keyword>
<keyword evidence="3" id="KW-1185">Reference proteome</keyword>
<gene>
    <name evidence="2" type="ORF">EAS62_12360</name>
</gene>
<reference evidence="2 3" key="1">
    <citation type="submission" date="2018-10" db="EMBL/GenBank/DDBJ databases">
        <title>Bradyrhizobium sp. nov., isolated from effective nodules of peanut in China.</title>
        <authorList>
            <person name="Li Y."/>
        </authorList>
    </citation>
    <scope>NUCLEOTIDE SEQUENCE [LARGE SCALE GENOMIC DNA]</scope>
    <source>
        <strain evidence="2 3">CCBAU 51781</strain>
    </source>
</reference>
<organism evidence="2 3">
    <name type="scientific">Bradyrhizobium zhanjiangense</name>
    <dbReference type="NCBI Taxonomy" id="1325107"/>
    <lineage>
        <taxon>Bacteria</taxon>
        <taxon>Pseudomonadati</taxon>
        <taxon>Pseudomonadota</taxon>
        <taxon>Alphaproteobacteria</taxon>
        <taxon>Hyphomicrobiales</taxon>
        <taxon>Nitrobacteraceae</taxon>
        <taxon>Bradyrhizobium</taxon>
    </lineage>
</organism>
<dbReference type="RefSeq" id="WP_128939476.1">
    <property type="nucleotide sequence ID" value="NZ_RDRA01000006.1"/>
</dbReference>
<proteinExistence type="predicted"/>
<evidence type="ECO:0000256" key="1">
    <source>
        <dbReference type="SAM" id="Phobius"/>
    </source>
</evidence>
<keyword evidence="1" id="KW-1133">Transmembrane helix</keyword>
<evidence type="ECO:0008006" key="4">
    <source>
        <dbReference type="Google" id="ProtNLM"/>
    </source>
</evidence>
<dbReference type="Proteomes" id="UP000289946">
    <property type="component" value="Unassembled WGS sequence"/>
</dbReference>
<evidence type="ECO:0000313" key="2">
    <source>
        <dbReference type="EMBL" id="RXG96374.1"/>
    </source>
</evidence>
<feature type="transmembrane region" description="Helical" evidence="1">
    <location>
        <begin position="73"/>
        <end position="96"/>
    </location>
</feature>
<comment type="caution">
    <text evidence="2">The sequence shown here is derived from an EMBL/GenBank/DDBJ whole genome shotgun (WGS) entry which is preliminary data.</text>
</comment>
<evidence type="ECO:0000313" key="3">
    <source>
        <dbReference type="Proteomes" id="UP000289946"/>
    </source>
</evidence>
<accession>A0ABY0DMX5</accession>
<keyword evidence="1" id="KW-0812">Transmembrane</keyword>
<sequence>MQVVFFLAYIATFIAQVSAGMEGMQLYWGVGSFVSFILFVLAAVLPVIGSFLAAVAVYYGAHTGWHWEWWQALALAVPGIVLWLGVMAMGGLEALIKRRA</sequence>